<evidence type="ECO:0000256" key="1">
    <source>
        <dbReference type="SAM" id="MobiDB-lite"/>
    </source>
</evidence>
<sequence>MASTEQSNESGYHHLFTHSTTRPANLSASASPPKTPERVRNLETLLSDFCHDPDPDPHNDSFEAWHKNLEVALNPAPPRKIATSLSSAPRSKKFKHAHPVLARSHSDDKTDVMQTRVGSLTLFLDHPYFAQLLDNLEQNIDILPQSFVRNIFHIDTVSHQTSGIKHRLDPKLLLMQLDHVKCHTATTPRKQRLRTLLEHAFVDDTTASRPVDKSLVSAHSTASDFTGAFNGPGLMLLQDHLIIHNALFPDTAAPPARVHADIIQDTTDAHQPHAAGMTSSSSPTNQKPREYYAKVLPIIQSSGFGKTRTCVQLGTRHPGMLVCLRSTQNHEQHLVSFPPQDPCVYTYFRNVVGSVSVLHSTEGHLKIPETTIEHTAFNQGHLQILAWLNVYCKTLAHYLTELKHSSGCFDERQDGVHDPERCWRTVVYCFAEATSFKQQDFFQVPENLCPHSRLFQRSASLDSVTPAASNTSSSNLLSTSKTAAQTAIESNDKPALVPPPLTGTPDLRNKILDYISTLATTQYDAMLEEYASTLADDNILSGAIGSHLKQSIDTLEQLSPKKAAQTFFFLALDECGSIARILPLIRRLWFHASPRSTWILLIDTNSDLAPLAGTAARAGSRRTSDYDTHRLTQPFSAMPLDVNLDNEERQQLFASESGNNRLRASMQTLNLTLPKLGRPLWNDKKYQTAGLVNPRAILGKLICADKWEWPAKDSSIPPDVLNQTNQNLLSLASRRIPLELTSKAGPTKWYAFVSQQIAHHLRFVGRIYSTSDTIVSSTPSEPPLSAAAAWSFRNQDPETTAARWSLVVQAIVNALAPAGINIGAQGEQGVAVVCSMALDLAVSRRYRFDLCQSVSGSPFMQQQSKYNAVFGLVTVREWLEMLIGKAPHVSMGDLVASSQRRQHTDKSPQDGIPAEMTDWTSRAWLNFKHVVRLPNQIAHGPKTIGPEVLLELWFRHATAQGIVNQSGWDFLIPVYETDNEQAPMGDEIFDKDRLSYVAIQVKNCIQRPDAATLKANVGPTLRIGNSRTKQCLELFIDLKSAATCCVYTRRAPPSLALEQGQGLVRHNMLMGGATLSVLTKLTASARNQAGMLFGNADSLDTLEFDEEHVKYVRNVEDKGEHQQAWRDAQTRVDGALVCITQLPEGGDGDLDIS</sequence>
<dbReference type="OrthoDB" id="2543206at2759"/>
<name>A0A5C3EMP9_9BASI</name>
<dbReference type="Proteomes" id="UP000324022">
    <property type="component" value="Unassembled WGS sequence"/>
</dbReference>
<keyword evidence="3" id="KW-1185">Reference proteome</keyword>
<dbReference type="EMBL" id="OOIN01000041">
    <property type="protein sequence ID" value="SPO31904.1"/>
    <property type="molecule type" value="Genomic_DNA"/>
</dbReference>
<dbReference type="PANTHER" id="PTHR33266">
    <property type="entry name" value="CHROMOSOME 15, WHOLE GENOME SHOTGUN SEQUENCE"/>
    <property type="match status" value="1"/>
</dbReference>
<accession>A0A5C3EMP9</accession>
<dbReference type="AlphaFoldDB" id="A0A5C3EMP9"/>
<feature type="compositionally biased region" description="Polar residues" evidence="1">
    <location>
        <begin position="1"/>
        <end position="10"/>
    </location>
</feature>
<evidence type="ECO:0000313" key="3">
    <source>
        <dbReference type="Proteomes" id="UP000324022"/>
    </source>
</evidence>
<feature type="region of interest" description="Disordered" evidence="1">
    <location>
        <begin position="83"/>
        <end position="107"/>
    </location>
</feature>
<proteinExistence type="predicted"/>
<evidence type="ECO:0000313" key="2">
    <source>
        <dbReference type="EMBL" id="SPO31904.1"/>
    </source>
</evidence>
<reference evidence="2 3" key="1">
    <citation type="submission" date="2018-03" db="EMBL/GenBank/DDBJ databases">
        <authorList>
            <person name="Guldener U."/>
        </authorList>
    </citation>
    <scope>NUCLEOTIDE SEQUENCE [LARGE SCALE GENOMIC DNA]</scope>
    <source>
        <strain evidence="2 3">NBRC100155</strain>
    </source>
</reference>
<organism evidence="2 3">
    <name type="scientific">Ustilago trichophora</name>
    <dbReference type="NCBI Taxonomy" id="86804"/>
    <lineage>
        <taxon>Eukaryota</taxon>
        <taxon>Fungi</taxon>
        <taxon>Dikarya</taxon>
        <taxon>Basidiomycota</taxon>
        <taxon>Ustilaginomycotina</taxon>
        <taxon>Ustilaginomycetes</taxon>
        <taxon>Ustilaginales</taxon>
        <taxon>Ustilaginaceae</taxon>
        <taxon>Ustilago</taxon>
    </lineage>
</organism>
<dbReference type="PANTHER" id="PTHR33266:SF1">
    <property type="entry name" value="F-BOX DOMAIN-CONTAINING PROTEIN"/>
    <property type="match status" value="1"/>
</dbReference>
<protein>
    <submittedName>
        <fullName evidence="2">Uncharacterized protein</fullName>
    </submittedName>
</protein>
<feature type="compositionally biased region" description="Polar residues" evidence="1">
    <location>
        <begin position="17"/>
        <end position="32"/>
    </location>
</feature>
<gene>
    <name evidence="2" type="ORF">UTRI_06741</name>
</gene>
<feature type="region of interest" description="Disordered" evidence="1">
    <location>
        <begin position="1"/>
        <end position="37"/>
    </location>
</feature>